<keyword evidence="3" id="KW-1185">Reference proteome</keyword>
<dbReference type="AlphaFoldDB" id="A0A8J3NNB7"/>
<sequence>MSQLLWVAVPGGVKSGSALLRVLIVPKLDGGPLSAHGMASWPPSQLREGTVRVEVFAPGTGADTLPALTRDLTPAIGFQSGLWEKLTDGLTVESGGDTPAPPAPASLTVYPTSRDAQAIASTLKGASQTPITIEQGHQSAAYASRVRTLLDTHWAGTDHPIDSQPAATSPPGPPGPPAAAQPAGFHRTLSLLREHPAVLRALGLILELTLDANELSALAGGTIRVRWPGHAAPLPAVVSPRTGFGAQFLPASTANVDAGMVTLDRRDAAGSLRWDVATVDIDVSAQRLREAAVAMTARPGEPATLPAVRSGGFQLVFRGRGQEMAERLNRATRMLPDVLAEDLTADDLLLGYRIDLLPQLGGTDWFSLQRREAVYRVHDRLADGGISEEFTVVASPQQVEEGHIKTNAAIHDDSGLHADEIVAAWRGWSLATPPPPFDLGPRATPPPRPGMNLSMSFKAAPKTLPRLRFGRHYALRARVADIAGGGLEPGDPTPSRYQTPAIFYGRYEPMLAPVVALLDGVAPTELGPGESVEHVVVRSDPAGGLDIAQYSAQFGYRLDDKRQLLPPSTTLTIAEQHGRFDQTQPHLTWDWARRAMRGELPDPAAGGIAVVDLGPDAPAVPAMTWQGEWPALTAKKVHLTSMPPGRPQAAWQADGRLLVRVAPAERITLQLSTFPLEGIIDDFALQADLPGVSMETARQGRHPMLSPARTVTFVHAVQRPLRAPDTVLKAHREQGQTFVTLHPNSPLLDPKSTAQLDITASWDDVSDAPVTSLSLGTDDSPQPQTLFRHEFGDTRHRTVNYTLSAVSRFREYFRGSDPASFTRVSKPPPVVVLSSRRPAPPIMLSATPAFEWATTGNLDTPGAVFTRKRMSTRVRLTLQPPWHTTGVGEMVGVIVRPDGDESSALDDFVTLVGHDPLYPSFGFLHGGPFADDIVSGSGGRRTLRIAEAGVDAVVKPHAPVFHSGEQSWLCDVGFTAAFDHTLVQLAVARYQPNSLDGLWLSEVARTDLVPVMPERTLTVTREADKYTVRLSGPVSSATALNRVDLIIERCRRPAGMPAEQVDLVEVGDVVSGVAAWTKLVSFPAKPAGLSPNLHWSSQVSLPNGPGEFRLRIREVELLPNTIAQPGVTLKTGTAGEVRERTVFTDTVALPHL</sequence>
<protein>
    <submittedName>
        <fullName evidence="2">Uncharacterized protein</fullName>
    </submittedName>
</protein>
<evidence type="ECO:0000256" key="1">
    <source>
        <dbReference type="SAM" id="MobiDB-lite"/>
    </source>
</evidence>
<evidence type="ECO:0000313" key="2">
    <source>
        <dbReference type="EMBL" id="GIF85918.1"/>
    </source>
</evidence>
<proteinExistence type="predicted"/>
<reference evidence="2 3" key="1">
    <citation type="submission" date="2021-01" db="EMBL/GenBank/DDBJ databases">
        <title>Whole genome shotgun sequence of Catellatospora bangladeshensis NBRC 107357.</title>
        <authorList>
            <person name="Komaki H."/>
            <person name="Tamura T."/>
        </authorList>
    </citation>
    <scope>NUCLEOTIDE SEQUENCE [LARGE SCALE GENOMIC DNA]</scope>
    <source>
        <strain evidence="2 3">NBRC 107357</strain>
    </source>
</reference>
<feature type="compositionally biased region" description="Pro residues" evidence="1">
    <location>
        <begin position="168"/>
        <end position="179"/>
    </location>
</feature>
<comment type="caution">
    <text evidence="2">The sequence shown here is derived from an EMBL/GenBank/DDBJ whole genome shotgun (WGS) entry which is preliminary data.</text>
</comment>
<dbReference type="RefSeq" id="WP_203756487.1">
    <property type="nucleotide sequence ID" value="NZ_BONF01000055.1"/>
</dbReference>
<organism evidence="2 3">
    <name type="scientific">Catellatospora bangladeshensis</name>
    <dbReference type="NCBI Taxonomy" id="310355"/>
    <lineage>
        <taxon>Bacteria</taxon>
        <taxon>Bacillati</taxon>
        <taxon>Actinomycetota</taxon>
        <taxon>Actinomycetes</taxon>
        <taxon>Micromonosporales</taxon>
        <taxon>Micromonosporaceae</taxon>
        <taxon>Catellatospora</taxon>
    </lineage>
</organism>
<name>A0A8J3NNB7_9ACTN</name>
<dbReference type="EMBL" id="BONF01000055">
    <property type="protein sequence ID" value="GIF85918.1"/>
    <property type="molecule type" value="Genomic_DNA"/>
</dbReference>
<gene>
    <name evidence="2" type="ORF">Cba03nite_72670</name>
</gene>
<feature type="region of interest" description="Disordered" evidence="1">
    <location>
        <begin position="155"/>
        <end position="182"/>
    </location>
</feature>
<evidence type="ECO:0000313" key="3">
    <source>
        <dbReference type="Proteomes" id="UP000601223"/>
    </source>
</evidence>
<accession>A0A8J3NNB7</accession>
<dbReference type="Proteomes" id="UP000601223">
    <property type="component" value="Unassembled WGS sequence"/>
</dbReference>